<reference evidence="2" key="2">
    <citation type="submission" date="2008-12" db="EMBL/GenBank/DDBJ databases">
        <title>Improved gene annotation of the rice (Oryza sativa) genomes.</title>
        <authorList>
            <person name="Wang J."/>
            <person name="Li R."/>
            <person name="Fan W."/>
            <person name="Huang Q."/>
            <person name="Zhang J."/>
            <person name="Zhou Y."/>
            <person name="Hu Y."/>
            <person name="Zi S."/>
            <person name="Li J."/>
            <person name="Ni P."/>
            <person name="Zheng H."/>
            <person name="Zhang Y."/>
            <person name="Zhao M."/>
            <person name="Hao Q."/>
            <person name="McDermott J."/>
            <person name="Samudrala R."/>
            <person name="Kristiansen K."/>
            <person name="Wong G.K.-S."/>
        </authorList>
    </citation>
    <scope>NUCLEOTIDE SEQUENCE</scope>
</reference>
<organism evidence="2">
    <name type="scientific">Oryza sativa subsp. japonica</name>
    <name type="common">Rice</name>
    <dbReference type="NCBI Taxonomy" id="39947"/>
    <lineage>
        <taxon>Eukaryota</taxon>
        <taxon>Viridiplantae</taxon>
        <taxon>Streptophyta</taxon>
        <taxon>Embryophyta</taxon>
        <taxon>Tracheophyta</taxon>
        <taxon>Spermatophyta</taxon>
        <taxon>Magnoliopsida</taxon>
        <taxon>Liliopsida</taxon>
        <taxon>Poales</taxon>
        <taxon>Poaceae</taxon>
        <taxon>BOP clade</taxon>
        <taxon>Oryzoideae</taxon>
        <taxon>Oryzeae</taxon>
        <taxon>Oryzinae</taxon>
        <taxon>Oryza</taxon>
        <taxon>Oryza sativa</taxon>
    </lineage>
</organism>
<proteinExistence type="predicted"/>
<feature type="compositionally biased region" description="Acidic residues" evidence="1">
    <location>
        <begin position="22"/>
        <end position="38"/>
    </location>
</feature>
<dbReference type="AlphaFoldDB" id="A3AS69"/>
<feature type="compositionally biased region" description="Basic residues" evidence="1">
    <location>
        <begin position="1"/>
        <end position="11"/>
    </location>
</feature>
<protein>
    <submittedName>
        <fullName evidence="2">Uncharacterized protein</fullName>
    </submittedName>
</protein>
<gene>
    <name evidence="2" type="ORF">OsJ_14214</name>
</gene>
<name>A3AS69_ORYSJ</name>
<reference evidence="2" key="1">
    <citation type="journal article" date="2005" name="PLoS Biol.">
        <title>The genomes of Oryza sativa: a history of duplications.</title>
        <authorList>
            <person name="Yu J."/>
            <person name="Wang J."/>
            <person name="Lin W."/>
            <person name="Li S."/>
            <person name="Li H."/>
            <person name="Zhou J."/>
            <person name="Ni P."/>
            <person name="Dong W."/>
            <person name="Hu S."/>
            <person name="Zeng C."/>
            <person name="Zhang J."/>
            <person name="Zhang Y."/>
            <person name="Li R."/>
            <person name="Xu Z."/>
            <person name="Li S."/>
            <person name="Li X."/>
            <person name="Zheng H."/>
            <person name="Cong L."/>
            <person name="Lin L."/>
            <person name="Yin J."/>
            <person name="Geng J."/>
            <person name="Li G."/>
            <person name="Shi J."/>
            <person name="Liu J."/>
            <person name="Lv H."/>
            <person name="Li J."/>
            <person name="Wang J."/>
            <person name="Deng Y."/>
            <person name="Ran L."/>
            <person name="Shi X."/>
            <person name="Wang X."/>
            <person name="Wu Q."/>
            <person name="Li C."/>
            <person name="Ren X."/>
            <person name="Wang J."/>
            <person name="Wang X."/>
            <person name="Li D."/>
            <person name="Liu D."/>
            <person name="Zhang X."/>
            <person name="Ji Z."/>
            <person name="Zhao W."/>
            <person name="Sun Y."/>
            <person name="Zhang Z."/>
            <person name="Bao J."/>
            <person name="Han Y."/>
            <person name="Dong L."/>
            <person name="Ji J."/>
            <person name="Chen P."/>
            <person name="Wu S."/>
            <person name="Liu J."/>
            <person name="Xiao Y."/>
            <person name="Bu D."/>
            <person name="Tan J."/>
            <person name="Yang L."/>
            <person name="Ye C."/>
            <person name="Zhang J."/>
            <person name="Xu J."/>
            <person name="Zhou Y."/>
            <person name="Yu Y."/>
            <person name="Zhang B."/>
            <person name="Zhuang S."/>
            <person name="Wei H."/>
            <person name="Liu B."/>
            <person name="Lei M."/>
            <person name="Yu H."/>
            <person name="Li Y."/>
            <person name="Xu H."/>
            <person name="Wei S."/>
            <person name="He X."/>
            <person name="Fang L."/>
            <person name="Zhang Z."/>
            <person name="Zhang Y."/>
            <person name="Huang X."/>
            <person name="Su Z."/>
            <person name="Tong W."/>
            <person name="Li J."/>
            <person name="Tong Z."/>
            <person name="Li S."/>
            <person name="Ye J."/>
            <person name="Wang L."/>
            <person name="Fang L."/>
            <person name="Lei T."/>
            <person name="Chen C."/>
            <person name="Chen H."/>
            <person name="Xu Z."/>
            <person name="Li H."/>
            <person name="Huang H."/>
            <person name="Zhang F."/>
            <person name="Xu H."/>
            <person name="Li N."/>
            <person name="Zhao C."/>
            <person name="Li S."/>
            <person name="Dong L."/>
            <person name="Huang Y."/>
            <person name="Li L."/>
            <person name="Xi Y."/>
            <person name="Qi Q."/>
            <person name="Li W."/>
            <person name="Zhang B."/>
            <person name="Hu W."/>
            <person name="Zhang Y."/>
            <person name="Tian X."/>
            <person name="Jiao Y."/>
            <person name="Liang X."/>
            <person name="Jin J."/>
            <person name="Gao L."/>
            <person name="Zheng W."/>
            <person name="Hao B."/>
            <person name="Liu S."/>
            <person name="Wang W."/>
            <person name="Yuan L."/>
            <person name="Cao M."/>
            <person name="McDermott J."/>
            <person name="Samudrala R."/>
            <person name="Wang J."/>
            <person name="Wong G.K."/>
            <person name="Yang H."/>
        </authorList>
    </citation>
    <scope>NUCLEOTIDE SEQUENCE [LARGE SCALE GENOMIC DNA]</scope>
</reference>
<feature type="region of interest" description="Disordered" evidence="1">
    <location>
        <begin position="1"/>
        <end position="38"/>
    </location>
</feature>
<dbReference type="EMBL" id="CM000141">
    <property type="protein sequence ID" value="EAZ30158.1"/>
    <property type="molecule type" value="Genomic_DNA"/>
</dbReference>
<evidence type="ECO:0000313" key="2">
    <source>
        <dbReference type="EMBL" id="EAZ30158.1"/>
    </source>
</evidence>
<dbReference type="Proteomes" id="UP000007752">
    <property type="component" value="Chromosome 4"/>
</dbReference>
<evidence type="ECO:0000256" key="1">
    <source>
        <dbReference type="SAM" id="MobiDB-lite"/>
    </source>
</evidence>
<accession>A3AS69</accession>
<sequence length="156" mass="15930">MRREREKKKRAAPTSNGAAVECSEDADGREDDELNDGEGEAVVPPAAVIPHSATIPYSAAIVLCGALATARALACAAGARRSVHRLPLGQSVGVQRGHPLRCANHRRRPLPGAAALAAAFIGSGEAGASASGVAVLCCALATARRWPPRSLACCAC</sequence>